<comment type="caution">
    <text evidence="2">The sequence shown here is derived from an EMBL/GenBank/DDBJ whole genome shotgun (WGS) entry which is preliminary data.</text>
</comment>
<protein>
    <submittedName>
        <fullName evidence="2">DUF397 domain-containing protein</fullName>
    </submittedName>
</protein>
<evidence type="ECO:0000259" key="1">
    <source>
        <dbReference type="Pfam" id="PF04149"/>
    </source>
</evidence>
<dbReference type="Pfam" id="PF04149">
    <property type="entry name" value="DUF397"/>
    <property type="match status" value="1"/>
</dbReference>
<reference evidence="2 3" key="1">
    <citation type="submission" date="2018-12" db="EMBL/GenBank/DDBJ databases">
        <title>Amycolatopsis eburnea sp. nov. actinomycete associate with arbuscular mycorrhiza fungal spore.</title>
        <authorList>
            <person name="Lumyong S."/>
            <person name="Chaiya L."/>
        </authorList>
    </citation>
    <scope>NUCLEOTIDE SEQUENCE [LARGE SCALE GENOMIC DNA]</scope>
    <source>
        <strain evidence="2 3">GLM-1</strain>
    </source>
</reference>
<evidence type="ECO:0000313" key="3">
    <source>
        <dbReference type="Proteomes" id="UP000267081"/>
    </source>
</evidence>
<dbReference type="OrthoDB" id="3698874at2"/>
<dbReference type="InterPro" id="IPR007278">
    <property type="entry name" value="DUF397"/>
</dbReference>
<accession>A0A427TGA5</accession>
<dbReference type="Proteomes" id="UP000267081">
    <property type="component" value="Unassembled WGS sequence"/>
</dbReference>
<evidence type="ECO:0000313" key="2">
    <source>
        <dbReference type="EMBL" id="RSD22020.1"/>
    </source>
</evidence>
<dbReference type="RefSeq" id="WP_125307270.1">
    <property type="nucleotide sequence ID" value="NZ_RSEC01000032.1"/>
</dbReference>
<feature type="domain" description="DUF397" evidence="1">
    <location>
        <begin position="8"/>
        <end position="63"/>
    </location>
</feature>
<dbReference type="EMBL" id="RSEC01000032">
    <property type="protein sequence ID" value="RSD22020.1"/>
    <property type="molecule type" value="Genomic_DNA"/>
</dbReference>
<name>A0A427TGA5_9PSEU</name>
<organism evidence="2 3">
    <name type="scientific">Amycolatopsis eburnea</name>
    <dbReference type="NCBI Taxonomy" id="2267691"/>
    <lineage>
        <taxon>Bacteria</taxon>
        <taxon>Bacillati</taxon>
        <taxon>Actinomycetota</taxon>
        <taxon>Actinomycetes</taxon>
        <taxon>Pseudonocardiales</taxon>
        <taxon>Pseudonocardiaceae</taxon>
        <taxon>Amycolatopsis</taxon>
    </lineage>
</organism>
<sequence length="66" mass="7179">MSSKPELAGWRMSTWCTRDDHDNCVEIGTGAGVVGVRDTKEGDRPDQPTLVFGGDAFTAFIRHLVA</sequence>
<keyword evidence="3" id="KW-1185">Reference proteome</keyword>
<proteinExistence type="predicted"/>
<dbReference type="AlphaFoldDB" id="A0A427TGA5"/>
<gene>
    <name evidence="2" type="ORF">EIY87_09395</name>
</gene>